<accession>A0ABX1G117</accession>
<feature type="domain" description="Alcohol dehydrogenase-like N-terminal" evidence="9">
    <location>
        <begin position="32"/>
        <end position="154"/>
    </location>
</feature>
<organism evidence="10 11">
    <name type="scientific">Paeniglutamicibacter terrestris</name>
    <dbReference type="NCBI Taxonomy" id="2723403"/>
    <lineage>
        <taxon>Bacteria</taxon>
        <taxon>Bacillati</taxon>
        <taxon>Actinomycetota</taxon>
        <taxon>Actinomycetes</taxon>
        <taxon>Micrococcales</taxon>
        <taxon>Micrococcaceae</taxon>
        <taxon>Paeniglutamicibacter</taxon>
    </lineage>
</organism>
<dbReference type="InterPro" id="IPR013149">
    <property type="entry name" value="ADH-like_C"/>
</dbReference>
<evidence type="ECO:0000256" key="5">
    <source>
        <dbReference type="ARBA" id="ARBA00022833"/>
    </source>
</evidence>
<name>A0ABX1G117_9MICC</name>
<dbReference type="Pfam" id="PF00107">
    <property type="entry name" value="ADH_zinc_N"/>
    <property type="match status" value="1"/>
</dbReference>
<dbReference type="NCBIfam" id="TIGR03366">
    <property type="entry name" value="HpnZ_proposed"/>
    <property type="match status" value="1"/>
</dbReference>
<reference evidence="10 11" key="1">
    <citation type="submission" date="2020-04" db="EMBL/GenBank/DDBJ databases">
        <title>Paeniglutamicibacter sp. ANT13_2, a novel actinomycete isolated from sediment in Antarctica.</title>
        <authorList>
            <person name="Sakdapetsiri C."/>
            <person name="Pinyakong O."/>
        </authorList>
    </citation>
    <scope>NUCLEOTIDE SEQUENCE [LARGE SCALE GENOMIC DNA]</scope>
    <source>
        <strain evidence="10 11">ANT13_2</strain>
    </source>
</reference>
<keyword evidence="5" id="KW-0862">Zinc</keyword>
<comment type="similarity">
    <text evidence="2">Belongs to the zinc-containing alcohol dehydrogenase family.</text>
</comment>
<evidence type="ECO:0000259" key="8">
    <source>
        <dbReference type="Pfam" id="PF00107"/>
    </source>
</evidence>
<evidence type="ECO:0000256" key="3">
    <source>
        <dbReference type="ARBA" id="ARBA00013190"/>
    </source>
</evidence>
<dbReference type="InterPro" id="IPR036291">
    <property type="entry name" value="NAD(P)-bd_dom_sf"/>
</dbReference>
<dbReference type="RefSeq" id="WP_168150818.1">
    <property type="nucleotide sequence ID" value="NZ_JAAWVT010000001.1"/>
</dbReference>
<evidence type="ECO:0000259" key="9">
    <source>
        <dbReference type="Pfam" id="PF08240"/>
    </source>
</evidence>
<comment type="caution">
    <text evidence="10">The sequence shown here is derived from an EMBL/GenBank/DDBJ whole genome shotgun (WGS) entry which is preliminary data.</text>
</comment>
<evidence type="ECO:0000256" key="6">
    <source>
        <dbReference type="ARBA" id="ARBA00023002"/>
    </source>
</evidence>
<dbReference type="PANTHER" id="PTHR42940:SF3">
    <property type="entry name" value="ALCOHOL DEHYDROGENASE 1-RELATED"/>
    <property type="match status" value="1"/>
</dbReference>
<dbReference type="CDD" id="cd08231">
    <property type="entry name" value="MDR_TM0436_like"/>
    <property type="match status" value="1"/>
</dbReference>
<dbReference type="Gene3D" id="3.90.180.10">
    <property type="entry name" value="Medium-chain alcohol dehydrogenases, catalytic domain"/>
    <property type="match status" value="1"/>
</dbReference>
<dbReference type="EC" id="1.1.1.1" evidence="3"/>
<dbReference type="Gene3D" id="3.40.50.720">
    <property type="entry name" value="NAD(P)-binding Rossmann-like Domain"/>
    <property type="match status" value="1"/>
</dbReference>
<gene>
    <name evidence="10" type="ORF">HED64_04300</name>
</gene>
<dbReference type="PANTHER" id="PTHR42940">
    <property type="entry name" value="ALCOHOL DEHYDROGENASE 1-RELATED"/>
    <property type="match status" value="1"/>
</dbReference>
<evidence type="ECO:0000256" key="7">
    <source>
        <dbReference type="ARBA" id="ARBA00023027"/>
    </source>
</evidence>
<keyword evidence="6" id="KW-0560">Oxidoreductase</keyword>
<dbReference type="SUPFAM" id="SSF51735">
    <property type="entry name" value="NAD(P)-binding Rossmann-fold domains"/>
    <property type="match status" value="1"/>
</dbReference>
<feature type="domain" description="Alcohol dehydrogenase-like C-terminal" evidence="8">
    <location>
        <begin position="195"/>
        <end position="315"/>
    </location>
</feature>
<keyword evidence="11" id="KW-1185">Reference proteome</keyword>
<dbReference type="InterPro" id="IPR017743">
    <property type="entry name" value="ADH_phosphonate_catab-assoc"/>
</dbReference>
<dbReference type="Proteomes" id="UP000746595">
    <property type="component" value="Unassembled WGS sequence"/>
</dbReference>
<evidence type="ECO:0000256" key="2">
    <source>
        <dbReference type="ARBA" id="ARBA00008072"/>
    </source>
</evidence>
<evidence type="ECO:0000313" key="11">
    <source>
        <dbReference type="Proteomes" id="UP000746595"/>
    </source>
</evidence>
<dbReference type="SUPFAM" id="SSF50129">
    <property type="entry name" value="GroES-like"/>
    <property type="match status" value="1"/>
</dbReference>
<evidence type="ECO:0000256" key="1">
    <source>
        <dbReference type="ARBA" id="ARBA00001947"/>
    </source>
</evidence>
<protein>
    <recommendedName>
        <fullName evidence="3">alcohol dehydrogenase</fullName>
        <ecNumber evidence="3">1.1.1.1</ecNumber>
    </recommendedName>
</protein>
<dbReference type="InterPro" id="IPR011032">
    <property type="entry name" value="GroES-like_sf"/>
</dbReference>
<dbReference type="EMBL" id="JAAWVT010000001">
    <property type="protein sequence ID" value="NKG19932.1"/>
    <property type="molecule type" value="Genomic_DNA"/>
</dbReference>
<evidence type="ECO:0000256" key="4">
    <source>
        <dbReference type="ARBA" id="ARBA00022723"/>
    </source>
</evidence>
<proteinExistence type="inferred from homology"/>
<keyword evidence="7" id="KW-0520">NAD</keyword>
<dbReference type="InterPro" id="IPR013154">
    <property type="entry name" value="ADH-like_N"/>
</dbReference>
<comment type="cofactor">
    <cofactor evidence="1">
        <name>Zn(2+)</name>
        <dbReference type="ChEBI" id="CHEBI:29105"/>
    </cofactor>
</comment>
<evidence type="ECO:0000313" key="10">
    <source>
        <dbReference type="EMBL" id="NKG19932.1"/>
    </source>
</evidence>
<dbReference type="Pfam" id="PF08240">
    <property type="entry name" value="ADH_N"/>
    <property type="match status" value="1"/>
</dbReference>
<keyword evidence="4" id="KW-0479">Metal-binding</keyword>
<sequence>MDTQTRRLSLSAELWNGGSDFDTRTLQLPEPGAGEAIAAIDLATVCGSDIHTVSGRRSGPFPSILGHEAVGRLQDIGPGTLTDFTGTALNTGDRVIWSVTVACGSCDRCLAGRSAKCRSLLKTGHEPLDGRWGISGGYASHIHLPRGITLVSVPDSISDAVAAPAACATATVMAVFEAAGDVAGKRVLVSGAGMLGIVACAVAAYRGAAAVEVRDLNPERLALAREFGATATAVAGGQNAAESFDIAVELSGAQPAVVAAFESLDIGGSLILAGSVSPGPAMALDPERMVRSLLSITGVHNYEPRHLQAAMDFLAATNLTHDWAFLVAAPKPAAELGTLMLPPAGRILRNSITYHQS</sequence>